<dbReference type="InterPro" id="IPR007492">
    <property type="entry name" value="LytTR_DNA-bd_dom"/>
</dbReference>
<dbReference type="Pfam" id="PF04397">
    <property type="entry name" value="LytTR"/>
    <property type="match status" value="1"/>
</dbReference>
<dbReference type="InterPro" id="IPR011008">
    <property type="entry name" value="Dimeric_a/b-barrel"/>
</dbReference>
<dbReference type="GO" id="GO:0003677">
    <property type="term" value="F:DNA binding"/>
    <property type="evidence" value="ECO:0007669"/>
    <property type="project" value="UniProtKB-KW"/>
</dbReference>
<dbReference type="SMART" id="SM00850">
    <property type="entry name" value="LytTR"/>
    <property type="match status" value="1"/>
</dbReference>
<dbReference type="Proteomes" id="UP001203410">
    <property type="component" value="Unassembled WGS sequence"/>
</dbReference>
<accession>A0ABT0RX58</accession>
<dbReference type="EMBL" id="JAMGBA010000002">
    <property type="protein sequence ID" value="MCL6699486.1"/>
    <property type="molecule type" value="Genomic_DNA"/>
</dbReference>
<gene>
    <name evidence="3" type="ORF">LZ496_11915</name>
</gene>
<dbReference type="RefSeq" id="WP_249904895.1">
    <property type="nucleotide sequence ID" value="NZ_JAMGBA010000002.1"/>
</dbReference>
<proteinExistence type="predicted"/>
<evidence type="ECO:0000256" key="1">
    <source>
        <dbReference type="SAM" id="MobiDB-lite"/>
    </source>
</evidence>
<dbReference type="PROSITE" id="PS50930">
    <property type="entry name" value="HTH_LYTTR"/>
    <property type="match status" value="1"/>
</dbReference>
<comment type="caution">
    <text evidence="3">The sequence shown here is derived from an EMBL/GenBank/DDBJ whole genome shotgun (WGS) entry which is preliminary data.</text>
</comment>
<evidence type="ECO:0000313" key="3">
    <source>
        <dbReference type="EMBL" id="MCL6699486.1"/>
    </source>
</evidence>
<dbReference type="SUPFAM" id="SSF54909">
    <property type="entry name" value="Dimeric alpha+beta barrel"/>
    <property type="match status" value="1"/>
</dbReference>
<keyword evidence="4" id="KW-1185">Reference proteome</keyword>
<reference evidence="3 4" key="1">
    <citation type="submission" date="2022-05" db="EMBL/GenBank/DDBJ databases">
        <authorList>
            <person name="Jo J.-H."/>
            <person name="Im W.-T."/>
        </authorList>
    </citation>
    <scope>NUCLEOTIDE SEQUENCE [LARGE SCALE GENOMIC DNA]</scope>
    <source>
        <strain evidence="3 4">NSE70-1</strain>
    </source>
</reference>
<organism evidence="3 4">
    <name type="scientific">Sphingomonas caseinilyticus</name>
    <dbReference type="NCBI Taxonomy" id="2908205"/>
    <lineage>
        <taxon>Bacteria</taxon>
        <taxon>Pseudomonadati</taxon>
        <taxon>Pseudomonadota</taxon>
        <taxon>Alphaproteobacteria</taxon>
        <taxon>Sphingomonadales</taxon>
        <taxon>Sphingomonadaceae</taxon>
        <taxon>Sphingomonas</taxon>
    </lineage>
</organism>
<dbReference type="InterPro" id="IPR019887">
    <property type="entry name" value="Tscrpt_reg_AsnC/Lrp_C"/>
</dbReference>
<evidence type="ECO:0000313" key="4">
    <source>
        <dbReference type="Proteomes" id="UP001203410"/>
    </source>
</evidence>
<feature type="region of interest" description="Disordered" evidence="1">
    <location>
        <begin position="222"/>
        <end position="244"/>
    </location>
</feature>
<evidence type="ECO:0000259" key="2">
    <source>
        <dbReference type="PROSITE" id="PS50930"/>
    </source>
</evidence>
<keyword evidence="3" id="KW-0238">DNA-binding</keyword>
<dbReference type="Pfam" id="PF01037">
    <property type="entry name" value="AsnC_trans_reg"/>
    <property type="match status" value="1"/>
</dbReference>
<protein>
    <submittedName>
        <fullName evidence="3">LytTR family transcriptional regulator DNA-binding domain-containing protein</fullName>
    </submittedName>
</protein>
<sequence>MDTRVAGPGFNRALSDGRPGGPAISEDLRVIVSIIFDPRASPDDVFAFKSALIHCPSVLDSAEVSGSFDFIIEATFPNMSAYNSQLHCMAGRLAALVARYETSFIGRRFVSTHQRDRAIWVPIANGLKRIDFSIVDKVRAEGDYMLIYSADSSWMVHSTLHSLVERLPVDEFVQINRSILVRYDFIGSVMREKRGWFALLDDGTQEPISKTRVVEILRTLRSPTSKRGPGSSKGSDLVDLKSIS</sequence>
<name>A0ABT0RX58_9SPHN</name>
<dbReference type="Gene3D" id="2.40.50.1020">
    <property type="entry name" value="LytTr DNA-binding domain"/>
    <property type="match status" value="1"/>
</dbReference>
<feature type="domain" description="HTH LytTR-type" evidence="2">
    <location>
        <begin position="119"/>
        <end position="222"/>
    </location>
</feature>
<dbReference type="Gene3D" id="3.30.70.920">
    <property type="match status" value="1"/>
</dbReference>